<name>A0A9N7NA13_STRHE</name>
<keyword evidence="3" id="KW-1185">Reference proteome</keyword>
<organism evidence="2 3">
    <name type="scientific">Striga hermonthica</name>
    <name type="common">Purple witchweed</name>
    <name type="synonym">Buchnera hermonthica</name>
    <dbReference type="NCBI Taxonomy" id="68872"/>
    <lineage>
        <taxon>Eukaryota</taxon>
        <taxon>Viridiplantae</taxon>
        <taxon>Streptophyta</taxon>
        <taxon>Embryophyta</taxon>
        <taxon>Tracheophyta</taxon>
        <taxon>Spermatophyta</taxon>
        <taxon>Magnoliopsida</taxon>
        <taxon>eudicotyledons</taxon>
        <taxon>Gunneridae</taxon>
        <taxon>Pentapetalae</taxon>
        <taxon>asterids</taxon>
        <taxon>lamiids</taxon>
        <taxon>Lamiales</taxon>
        <taxon>Orobanchaceae</taxon>
        <taxon>Buchnereae</taxon>
        <taxon>Striga</taxon>
    </lineage>
</organism>
<evidence type="ECO:0000313" key="2">
    <source>
        <dbReference type="EMBL" id="CAA0824393.1"/>
    </source>
</evidence>
<evidence type="ECO:0000313" key="3">
    <source>
        <dbReference type="Proteomes" id="UP001153555"/>
    </source>
</evidence>
<reference evidence="2" key="1">
    <citation type="submission" date="2019-12" db="EMBL/GenBank/DDBJ databases">
        <authorList>
            <person name="Scholes J."/>
        </authorList>
    </citation>
    <scope>NUCLEOTIDE SEQUENCE</scope>
</reference>
<evidence type="ECO:0008006" key="4">
    <source>
        <dbReference type="Google" id="ProtNLM"/>
    </source>
</evidence>
<feature type="region of interest" description="Disordered" evidence="1">
    <location>
        <begin position="116"/>
        <end position="144"/>
    </location>
</feature>
<evidence type="ECO:0000256" key="1">
    <source>
        <dbReference type="SAM" id="MobiDB-lite"/>
    </source>
</evidence>
<dbReference type="EMBL" id="CACSLK010024742">
    <property type="protein sequence ID" value="CAA0824393.1"/>
    <property type="molecule type" value="Genomic_DNA"/>
</dbReference>
<dbReference type="PANTHER" id="PTHR33052">
    <property type="entry name" value="DUF4228 DOMAIN PROTEIN-RELATED"/>
    <property type="match status" value="1"/>
</dbReference>
<accession>A0A9N7NA13</accession>
<gene>
    <name evidence="2" type="ORF">SHERM_21341</name>
</gene>
<dbReference type="Pfam" id="PF14009">
    <property type="entry name" value="PADRE"/>
    <property type="match status" value="1"/>
</dbReference>
<feature type="region of interest" description="Disordered" evidence="1">
    <location>
        <begin position="1"/>
        <end position="20"/>
    </location>
</feature>
<dbReference type="InterPro" id="IPR025322">
    <property type="entry name" value="PADRE_dom"/>
</dbReference>
<dbReference type="OrthoDB" id="693945at2759"/>
<dbReference type="Proteomes" id="UP001153555">
    <property type="component" value="Unassembled WGS sequence"/>
</dbReference>
<dbReference type="AlphaFoldDB" id="A0A9N7NA13"/>
<sequence>MGACLSSRSGDHSCHQKPSSNVVSADGVLRQYSLPATAADVLASQALSPDSLFLCNSDRLYFGDFIPSLNAGDQLEPAQIYFVLPAEKLQYRLSAADMAALAVKASVALDQINASNRRRKRKTRISPITSGAAGGGFQDPQSNQTVNQNSPMMAVNYNNKSNAGKSGMGVARSGSVRKLTRYSSRRAKLAVRSFRNKLNTIYEGF</sequence>
<proteinExistence type="predicted"/>
<protein>
    <recommendedName>
        <fullName evidence="4">DUF4228 domain-containing protein</fullName>
    </recommendedName>
</protein>
<comment type="caution">
    <text evidence="2">The sequence shown here is derived from an EMBL/GenBank/DDBJ whole genome shotgun (WGS) entry which is preliminary data.</text>
</comment>